<feature type="region of interest" description="Disordered" evidence="1">
    <location>
        <begin position="1"/>
        <end position="103"/>
    </location>
</feature>
<feature type="compositionally biased region" description="Basic residues" evidence="1">
    <location>
        <begin position="53"/>
        <end position="64"/>
    </location>
</feature>
<dbReference type="EMBL" id="HBUE01052098">
    <property type="protein sequence ID" value="CAG6464953.1"/>
    <property type="molecule type" value="Transcribed_RNA"/>
</dbReference>
<proteinExistence type="predicted"/>
<dbReference type="AlphaFoldDB" id="A0A8D8FB21"/>
<feature type="compositionally biased region" description="Basic and acidic residues" evidence="1">
    <location>
        <begin position="1"/>
        <end position="13"/>
    </location>
</feature>
<protein>
    <submittedName>
        <fullName evidence="2">(northern house mosquito) hypothetical protein</fullName>
    </submittedName>
</protein>
<evidence type="ECO:0000256" key="1">
    <source>
        <dbReference type="SAM" id="MobiDB-lite"/>
    </source>
</evidence>
<dbReference type="EMBL" id="HBUE01052091">
    <property type="protein sequence ID" value="CAG6464945.1"/>
    <property type="molecule type" value="Transcribed_RNA"/>
</dbReference>
<dbReference type="EMBL" id="HBUE01052084">
    <property type="protein sequence ID" value="CAG6464934.1"/>
    <property type="molecule type" value="Transcribed_RNA"/>
</dbReference>
<dbReference type="EMBL" id="HBUE01052097">
    <property type="protein sequence ID" value="CAG6464951.1"/>
    <property type="molecule type" value="Transcribed_RNA"/>
</dbReference>
<evidence type="ECO:0000313" key="2">
    <source>
        <dbReference type="EMBL" id="CAG6464951.1"/>
    </source>
</evidence>
<name>A0A8D8FB21_CULPI</name>
<reference evidence="2" key="1">
    <citation type="submission" date="2021-05" db="EMBL/GenBank/DDBJ databases">
        <authorList>
            <person name="Alioto T."/>
            <person name="Alioto T."/>
            <person name="Gomez Garrido J."/>
        </authorList>
    </citation>
    <scope>NUCLEOTIDE SEQUENCE</scope>
</reference>
<dbReference type="EMBL" id="HBUE01052089">
    <property type="protein sequence ID" value="CAG6464941.1"/>
    <property type="molecule type" value="Transcribed_RNA"/>
</dbReference>
<dbReference type="EMBL" id="HBUE01052086">
    <property type="protein sequence ID" value="CAG6464936.1"/>
    <property type="molecule type" value="Transcribed_RNA"/>
</dbReference>
<feature type="compositionally biased region" description="Basic residues" evidence="1">
    <location>
        <begin position="72"/>
        <end position="85"/>
    </location>
</feature>
<accession>A0A8D8FB21</accession>
<sequence length="103" mass="11428">MLPDDHDAHRADPPGRVLRLPQERSHLQEPAGGHAVQDFRRPGGVLLPEGRLHHPAGRPRRHVLHHLEGAGARHHPPGHHPRGKVHPNSGQGRLFRREGTARG</sequence>
<organism evidence="2">
    <name type="scientific">Culex pipiens</name>
    <name type="common">House mosquito</name>
    <dbReference type="NCBI Taxonomy" id="7175"/>
    <lineage>
        <taxon>Eukaryota</taxon>
        <taxon>Metazoa</taxon>
        <taxon>Ecdysozoa</taxon>
        <taxon>Arthropoda</taxon>
        <taxon>Hexapoda</taxon>
        <taxon>Insecta</taxon>
        <taxon>Pterygota</taxon>
        <taxon>Neoptera</taxon>
        <taxon>Endopterygota</taxon>
        <taxon>Diptera</taxon>
        <taxon>Nematocera</taxon>
        <taxon>Culicoidea</taxon>
        <taxon>Culicidae</taxon>
        <taxon>Culicinae</taxon>
        <taxon>Culicini</taxon>
        <taxon>Culex</taxon>
        <taxon>Culex</taxon>
    </lineage>
</organism>